<protein>
    <submittedName>
        <fullName evidence="2">Uma2 family endonuclease</fullName>
    </submittedName>
</protein>
<comment type="caution">
    <text evidence="2">The sequence shown here is derived from an EMBL/GenBank/DDBJ whole genome shotgun (WGS) entry which is preliminary data.</text>
</comment>
<dbReference type="Proteomes" id="UP000636505">
    <property type="component" value="Unassembled WGS sequence"/>
</dbReference>
<sequence length="189" mass="21240">MTSIVLNLEPITRFTREQFYTLCQANPDLQMERTAQGDLVIMSPVGGESGRQEAGLITDLSIWNRLTGLGQVFSSSTIFSLPNGADRSPDAAWVSQARWDDLTPEQQKGFLPLCPDFVIELRSPSDRIRPLQVKMQEYLENGLRLGWLIDPQNRQVEVYRPNQPVEVIPFPAALSGEAVLPNFRLQIGE</sequence>
<proteinExistence type="predicted"/>
<evidence type="ECO:0000313" key="2">
    <source>
        <dbReference type="EMBL" id="MBE9075891.1"/>
    </source>
</evidence>
<dbReference type="InterPro" id="IPR012296">
    <property type="entry name" value="Nuclease_put_TT1808"/>
</dbReference>
<accession>A0A8J7DK33</accession>
<dbReference type="CDD" id="cd06260">
    <property type="entry name" value="DUF820-like"/>
    <property type="match status" value="1"/>
</dbReference>
<keyword evidence="2" id="KW-0378">Hydrolase</keyword>
<organism evidence="2 3">
    <name type="scientific">Vasconcelosia minhoensis LEGE 07310</name>
    <dbReference type="NCBI Taxonomy" id="915328"/>
    <lineage>
        <taxon>Bacteria</taxon>
        <taxon>Bacillati</taxon>
        <taxon>Cyanobacteriota</taxon>
        <taxon>Cyanophyceae</taxon>
        <taxon>Nodosilineales</taxon>
        <taxon>Cymatolegaceae</taxon>
        <taxon>Vasconcelosia</taxon>
        <taxon>Vasconcelosia minhoensis</taxon>
    </lineage>
</organism>
<dbReference type="SUPFAM" id="SSF52980">
    <property type="entry name" value="Restriction endonuclease-like"/>
    <property type="match status" value="1"/>
</dbReference>
<evidence type="ECO:0000313" key="3">
    <source>
        <dbReference type="Proteomes" id="UP000636505"/>
    </source>
</evidence>
<reference evidence="2" key="1">
    <citation type="submission" date="2020-10" db="EMBL/GenBank/DDBJ databases">
        <authorList>
            <person name="Castelo-Branco R."/>
            <person name="Eusebio N."/>
            <person name="Adriana R."/>
            <person name="Vieira A."/>
            <person name="Brugerolle De Fraissinette N."/>
            <person name="Rezende De Castro R."/>
            <person name="Schneider M.P."/>
            <person name="Vasconcelos V."/>
            <person name="Leao P.N."/>
        </authorList>
    </citation>
    <scope>NUCLEOTIDE SEQUENCE</scope>
    <source>
        <strain evidence="2">LEGE 07310</strain>
    </source>
</reference>
<dbReference type="GO" id="GO:0004519">
    <property type="term" value="F:endonuclease activity"/>
    <property type="evidence" value="ECO:0007669"/>
    <property type="project" value="UniProtKB-KW"/>
</dbReference>
<name>A0A8J7DK33_9CYAN</name>
<dbReference type="PANTHER" id="PTHR34107:SF6">
    <property type="entry name" value="SLR0981 PROTEIN"/>
    <property type="match status" value="1"/>
</dbReference>
<dbReference type="AlphaFoldDB" id="A0A8J7DK33"/>
<dbReference type="EMBL" id="JADEXG010000002">
    <property type="protein sequence ID" value="MBE9075891.1"/>
    <property type="molecule type" value="Genomic_DNA"/>
</dbReference>
<dbReference type="InterPro" id="IPR008538">
    <property type="entry name" value="Uma2"/>
</dbReference>
<keyword evidence="2" id="KW-0540">Nuclease</keyword>
<keyword evidence="2" id="KW-0255">Endonuclease</keyword>
<evidence type="ECO:0000259" key="1">
    <source>
        <dbReference type="Pfam" id="PF05685"/>
    </source>
</evidence>
<gene>
    <name evidence="2" type="ORF">IQ241_01030</name>
</gene>
<dbReference type="RefSeq" id="WP_193904557.1">
    <property type="nucleotide sequence ID" value="NZ_JADEXG010000002.1"/>
</dbReference>
<keyword evidence="3" id="KW-1185">Reference proteome</keyword>
<dbReference type="Pfam" id="PF05685">
    <property type="entry name" value="Uma2"/>
    <property type="match status" value="1"/>
</dbReference>
<dbReference type="Gene3D" id="3.90.1570.10">
    <property type="entry name" value="tt1808, chain A"/>
    <property type="match status" value="1"/>
</dbReference>
<dbReference type="InterPro" id="IPR011335">
    <property type="entry name" value="Restrct_endonuc-II-like"/>
</dbReference>
<dbReference type="PANTHER" id="PTHR34107">
    <property type="entry name" value="SLL0198 PROTEIN-RELATED"/>
    <property type="match status" value="1"/>
</dbReference>
<feature type="domain" description="Putative restriction endonuclease" evidence="1">
    <location>
        <begin position="17"/>
        <end position="187"/>
    </location>
</feature>